<feature type="transmembrane region" description="Helical" evidence="2">
    <location>
        <begin position="833"/>
        <end position="851"/>
    </location>
</feature>
<keyword evidence="2" id="KW-1133">Transmembrane helix</keyword>
<reference evidence="3 4" key="1">
    <citation type="submission" date="2024-09" db="EMBL/GenBank/DDBJ databases">
        <authorList>
            <person name="Sun Q."/>
            <person name="Mori K."/>
        </authorList>
    </citation>
    <scope>NUCLEOTIDE SEQUENCE [LARGE SCALE GENOMIC DNA]</scope>
    <source>
        <strain evidence="3 4">KCTC 23315</strain>
    </source>
</reference>
<feature type="transmembrane region" description="Helical" evidence="2">
    <location>
        <begin position="277"/>
        <end position="294"/>
    </location>
</feature>
<dbReference type="Pfam" id="PF10101">
    <property type="entry name" value="DUF2339"/>
    <property type="match status" value="1"/>
</dbReference>
<protein>
    <submittedName>
        <fullName evidence="3">DUF2339 domain-containing protein</fullName>
    </submittedName>
</protein>
<feature type="transmembrane region" description="Helical" evidence="2">
    <location>
        <begin position="668"/>
        <end position="687"/>
    </location>
</feature>
<feature type="transmembrane region" description="Helical" evidence="2">
    <location>
        <begin position="699"/>
        <end position="719"/>
    </location>
</feature>
<feature type="transmembrane region" description="Helical" evidence="2">
    <location>
        <begin position="583"/>
        <end position="600"/>
    </location>
</feature>
<accession>A0ABV6BEX1</accession>
<dbReference type="EMBL" id="JBHLXP010000003">
    <property type="protein sequence ID" value="MFC0049430.1"/>
    <property type="molecule type" value="Genomic_DNA"/>
</dbReference>
<dbReference type="PANTHER" id="PTHR38434">
    <property type="entry name" value="BLL2549 PROTEIN"/>
    <property type="match status" value="1"/>
</dbReference>
<feature type="transmembrane region" description="Helical" evidence="2">
    <location>
        <begin position="762"/>
        <end position="780"/>
    </location>
</feature>
<dbReference type="PANTHER" id="PTHR38434:SF1">
    <property type="entry name" value="BLL2549 PROTEIN"/>
    <property type="match status" value="1"/>
</dbReference>
<dbReference type="Proteomes" id="UP001589813">
    <property type="component" value="Unassembled WGS sequence"/>
</dbReference>
<feature type="transmembrane region" description="Helical" evidence="2">
    <location>
        <begin position="413"/>
        <end position="429"/>
    </location>
</feature>
<keyword evidence="4" id="KW-1185">Reference proteome</keyword>
<feature type="transmembrane region" description="Helical" evidence="2">
    <location>
        <begin position="386"/>
        <end position="407"/>
    </location>
</feature>
<gene>
    <name evidence="3" type="ORF">ACFFJP_14130</name>
</gene>
<sequence length="914" mass="100149">MWALIGLIAGYSLGALEGETFIGVTLGLALGLALDAWRKTADLQSQLEALQQQVATLHRQLTGSSPDKVAQQPGPETTTTAAANSSLDAISGIWTDPHGVLTPDVPLQAPPQATTEHTLPASTVTYSMTSDAPAAQSALDAATWQQHASMPTQSVLKPLFTLFRNVSPLVLAGLAVLFLGLSFLATYFAHQGLLSMELRLGFIGLCGVGLVGVGWWKRDRLGNNAALLQGAGFAVVYLTLFASCKYYPMIDSSTAFALMLLTVLAGSGLALMQQSQALAILATAGGFLVPLLTSDGSNRFVALFSYYGLLNAGVLLMAWLRQWRWLNWTGFIATFAIALSWQLLNYHSADYALVQPFFAVYFLMYLLIGYWFTLRQGHQSRGFIDGSLVFGLPLLSFSQQLLLTQHWSQGDSLSAAVYALIYAAMYGLVRRQQREDLRRFGQIQLGLALMFASLVLPFSQGASWTAFGWALEAAGLCWLGFQQQSRASRAGAYLLMTGALLAFASELPVQTGNLWLLNGDFINILVLAVSLLLLSLSHDRKPAATPLLPGENSLTLLWFGLGWLCWHLAFFAELDGHLVQPHLWQIIAAALSLGLAFWLYQRWPLPTFQRFGWLLLPLLYCWYSAEFLRQLDNTSWQPVLSLTGMLALALVLFFHYRWLQRVKAPNTLYLLAMPWLVGALLVWQARYLANSWQLDNQQMLALFFVAVAAPMLLCLWLSVQQRWPHPAAPALFLTRLPLPWLAGLLLLWSWSLLEPATGLPLLNMPDLVMLGAVAVAGLQWRAIQRALNPAPLAAQLLAAGAFVSATVLLVRAIQLSLQLPWQFDPLWHSSEVQLGLSVGWTLLALVLMLRGHLLAHRLRWQSGAGLLAVVLVKLFLVDLADAGSLSRIVSFITVGGLTVLIGIKAPMPKAAVTQ</sequence>
<keyword evidence="2" id="KW-0812">Transmembrane</keyword>
<dbReference type="InterPro" id="IPR019286">
    <property type="entry name" value="DUF2339_TM"/>
</dbReference>
<feature type="transmembrane region" description="Helical" evidence="2">
    <location>
        <begin position="20"/>
        <end position="37"/>
    </location>
</feature>
<dbReference type="RefSeq" id="WP_377245246.1">
    <property type="nucleotide sequence ID" value="NZ_JBHLXP010000003.1"/>
</dbReference>
<feature type="transmembrane region" description="Helical" evidence="2">
    <location>
        <begin position="166"/>
        <end position="188"/>
    </location>
</feature>
<feature type="transmembrane region" description="Helical" evidence="2">
    <location>
        <begin position="300"/>
        <end position="320"/>
    </location>
</feature>
<feature type="transmembrane region" description="Helical" evidence="2">
    <location>
        <begin position="228"/>
        <end position="248"/>
    </location>
</feature>
<feature type="transmembrane region" description="Helical" evidence="2">
    <location>
        <begin position="607"/>
        <end position="625"/>
    </location>
</feature>
<feature type="transmembrane region" description="Helical" evidence="2">
    <location>
        <begin position="200"/>
        <end position="216"/>
    </location>
</feature>
<keyword evidence="2" id="KW-0472">Membrane</keyword>
<feature type="transmembrane region" description="Helical" evidence="2">
    <location>
        <begin position="792"/>
        <end position="813"/>
    </location>
</feature>
<evidence type="ECO:0000256" key="1">
    <source>
        <dbReference type="SAM" id="MobiDB-lite"/>
    </source>
</evidence>
<feature type="transmembrane region" description="Helical" evidence="2">
    <location>
        <begin position="637"/>
        <end position="656"/>
    </location>
</feature>
<evidence type="ECO:0000313" key="4">
    <source>
        <dbReference type="Proteomes" id="UP001589813"/>
    </source>
</evidence>
<feature type="transmembrane region" description="Helical" evidence="2">
    <location>
        <begin position="858"/>
        <end position="876"/>
    </location>
</feature>
<feature type="region of interest" description="Disordered" evidence="1">
    <location>
        <begin position="60"/>
        <end position="81"/>
    </location>
</feature>
<feature type="transmembrane region" description="Helical" evidence="2">
    <location>
        <begin position="731"/>
        <end position="750"/>
    </location>
</feature>
<feature type="transmembrane region" description="Helical" evidence="2">
    <location>
        <begin position="888"/>
        <end position="907"/>
    </location>
</feature>
<feature type="transmembrane region" description="Helical" evidence="2">
    <location>
        <begin position="356"/>
        <end position="374"/>
    </location>
</feature>
<feature type="transmembrane region" description="Helical" evidence="2">
    <location>
        <begin position="554"/>
        <end position="571"/>
    </location>
</feature>
<evidence type="ECO:0000313" key="3">
    <source>
        <dbReference type="EMBL" id="MFC0049430.1"/>
    </source>
</evidence>
<feature type="transmembrane region" description="Helical" evidence="2">
    <location>
        <begin position="254"/>
        <end position="272"/>
    </location>
</feature>
<feature type="transmembrane region" description="Helical" evidence="2">
    <location>
        <begin position="515"/>
        <end position="534"/>
    </location>
</feature>
<feature type="transmembrane region" description="Helical" evidence="2">
    <location>
        <begin position="325"/>
        <end position="344"/>
    </location>
</feature>
<comment type="caution">
    <text evidence="3">The sequence shown here is derived from an EMBL/GenBank/DDBJ whole genome shotgun (WGS) entry which is preliminary data.</text>
</comment>
<evidence type="ECO:0000256" key="2">
    <source>
        <dbReference type="SAM" id="Phobius"/>
    </source>
</evidence>
<feature type="transmembrane region" description="Helical" evidence="2">
    <location>
        <begin position="490"/>
        <end position="509"/>
    </location>
</feature>
<name>A0ABV6BEX1_9GAMM</name>
<organism evidence="3 4">
    <name type="scientific">Rheinheimera tilapiae</name>
    <dbReference type="NCBI Taxonomy" id="875043"/>
    <lineage>
        <taxon>Bacteria</taxon>
        <taxon>Pseudomonadati</taxon>
        <taxon>Pseudomonadota</taxon>
        <taxon>Gammaproteobacteria</taxon>
        <taxon>Chromatiales</taxon>
        <taxon>Chromatiaceae</taxon>
        <taxon>Rheinheimera</taxon>
    </lineage>
</organism>
<proteinExistence type="predicted"/>